<comment type="caution">
    <text evidence="1">The sequence shown here is derived from an EMBL/GenBank/DDBJ whole genome shotgun (WGS) entry which is preliminary data.</text>
</comment>
<proteinExistence type="predicted"/>
<keyword evidence="2" id="KW-1185">Reference proteome</keyword>
<name>A0ABS2D949_9SPHN</name>
<protein>
    <submittedName>
        <fullName evidence="1">PIG-L family deacetylase</fullName>
    </submittedName>
</protein>
<dbReference type="SUPFAM" id="SSF102588">
    <property type="entry name" value="LmbE-like"/>
    <property type="match status" value="1"/>
</dbReference>
<reference evidence="1 2" key="1">
    <citation type="submission" date="2020-12" db="EMBL/GenBank/DDBJ databases">
        <title>Sphingomonas sp.</title>
        <authorList>
            <person name="Kim M.K."/>
        </authorList>
    </citation>
    <scope>NUCLEOTIDE SEQUENCE [LARGE SCALE GENOMIC DNA]</scope>
    <source>
        <strain evidence="1 2">BT552</strain>
    </source>
</reference>
<dbReference type="PANTHER" id="PTHR12993:SF29">
    <property type="entry name" value="BLR3841 PROTEIN"/>
    <property type="match status" value="1"/>
</dbReference>
<sequence>MSPVEAVRSGGWLVIAPHPDDETLGAGGLIAALTGAGGHVSVAFLTDGSGSHVEAPGWSARRVADARTHEALGALRMLGWRGMPMSLEWRDAAPFPANTPEFDATVRRLVALCRRRRIRNIVASWEADPHCDHEAASVLARAVGLRLRIVPRFYAVWAWTLPDLDARLKAMRITAMPVARWRGHQRRALACHRTQLGGRITGAAERFVLPRAMRRLVDAPHMLLLEARHAS</sequence>
<gene>
    <name evidence="1" type="ORF">ILT43_13825</name>
</gene>
<dbReference type="Gene3D" id="3.40.50.10320">
    <property type="entry name" value="LmbE-like"/>
    <property type="match status" value="1"/>
</dbReference>
<evidence type="ECO:0000313" key="2">
    <source>
        <dbReference type="Proteomes" id="UP000763641"/>
    </source>
</evidence>
<dbReference type="RefSeq" id="WP_204199563.1">
    <property type="nucleotide sequence ID" value="NZ_JAFEMC010000004.1"/>
</dbReference>
<dbReference type="InterPro" id="IPR024078">
    <property type="entry name" value="LmbE-like_dom_sf"/>
</dbReference>
<dbReference type="Pfam" id="PF02585">
    <property type="entry name" value="PIG-L"/>
    <property type="match status" value="1"/>
</dbReference>
<evidence type="ECO:0000313" key="1">
    <source>
        <dbReference type="EMBL" id="MBM6577455.1"/>
    </source>
</evidence>
<organism evidence="1 2">
    <name type="scientific">Sphingomonas longa</name>
    <dbReference type="NCBI Taxonomy" id="2778730"/>
    <lineage>
        <taxon>Bacteria</taxon>
        <taxon>Pseudomonadati</taxon>
        <taxon>Pseudomonadota</taxon>
        <taxon>Alphaproteobacteria</taxon>
        <taxon>Sphingomonadales</taxon>
        <taxon>Sphingomonadaceae</taxon>
        <taxon>Sphingomonas</taxon>
    </lineage>
</organism>
<dbReference type="Proteomes" id="UP000763641">
    <property type="component" value="Unassembled WGS sequence"/>
</dbReference>
<dbReference type="InterPro" id="IPR003737">
    <property type="entry name" value="GlcNAc_PI_deacetylase-related"/>
</dbReference>
<dbReference type="EMBL" id="JAFEMC010000004">
    <property type="protein sequence ID" value="MBM6577455.1"/>
    <property type="molecule type" value="Genomic_DNA"/>
</dbReference>
<dbReference type="PANTHER" id="PTHR12993">
    <property type="entry name" value="N-ACETYLGLUCOSAMINYL-PHOSPHATIDYLINOSITOL DE-N-ACETYLASE-RELATED"/>
    <property type="match status" value="1"/>
</dbReference>
<accession>A0ABS2D949</accession>